<evidence type="ECO:0000256" key="1">
    <source>
        <dbReference type="SAM" id="Phobius"/>
    </source>
</evidence>
<accession>A0A830FCF5</accession>
<dbReference type="Proteomes" id="UP000628840">
    <property type="component" value="Unassembled WGS sequence"/>
</dbReference>
<name>A0A830FCF5_9EURY</name>
<dbReference type="AlphaFoldDB" id="A0A830FCF5"/>
<keyword evidence="1" id="KW-1133">Transmembrane helix</keyword>
<dbReference type="OrthoDB" id="255777at2157"/>
<sequence>MLGLETLSGPLQAVATVGIVLAEALALYVSYGALSHLAQSTILATVRGE</sequence>
<evidence type="ECO:0000313" key="2">
    <source>
        <dbReference type="EMBL" id="GGL40538.1"/>
    </source>
</evidence>
<keyword evidence="1" id="KW-0812">Transmembrane</keyword>
<dbReference type="GeneID" id="55825655"/>
<evidence type="ECO:0000313" key="3">
    <source>
        <dbReference type="Proteomes" id="UP000628840"/>
    </source>
</evidence>
<protein>
    <submittedName>
        <fullName evidence="2">Uncharacterized protein</fullName>
    </submittedName>
</protein>
<proteinExistence type="predicted"/>
<keyword evidence="1" id="KW-0472">Membrane</keyword>
<reference evidence="2 3" key="1">
    <citation type="journal article" date="2019" name="Int. J. Syst. Evol. Microbiol.">
        <title>The Global Catalogue of Microorganisms (GCM) 10K type strain sequencing project: providing services to taxonomists for standard genome sequencing and annotation.</title>
        <authorList>
            <consortium name="The Broad Institute Genomics Platform"/>
            <consortium name="The Broad Institute Genome Sequencing Center for Infectious Disease"/>
            <person name="Wu L."/>
            <person name="Ma J."/>
        </authorList>
    </citation>
    <scope>NUCLEOTIDE SEQUENCE [LARGE SCALE GENOMIC DNA]</scope>
    <source>
        <strain evidence="2 3">JCM 19585</strain>
    </source>
</reference>
<dbReference type="RefSeq" id="WP_176969909.1">
    <property type="nucleotide sequence ID" value="NZ_BMPF01000004.1"/>
</dbReference>
<comment type="caution">
    <text evidence="2">The sequence shown here is derived from an EMBL/GenBank/DDBJ whole genome shotgun (WGS) entry which is preliminary data.</text>
</comment>
<keyword evidence="3" id="KW-1185">Reference proteome</keyword>
<dbReference type="Pfam" id="PF24352">
    <property type="entry name" value="DUF7512"/>
    <property type="match status" value="1"/>
</dbReference>
<gene>
    <name evidence="2" type="ORF">GCM10009037_25310</name>
</gene>
<dbReference type="EMBL" id="BMPF01000004">
    <property type="protein sequence ID" value="GGL40538.1"/>
    <property type="molecule type" value="Genomic_DNA"/>
</dbReference>
<dbReference type="InterPro" id="IPR055934">
    <property type="entry name" value="DUF7512"/>
</dbReference>
<organism evidence="2 3">
    <name type="scientific">Halarchaeum grantii</name>
    <dbReference type="NCBI Taxonomy" id="1193105"/>
    <lineage>
        <taxon>Archaea</taxon>
        <taxon>Methanobacteriati</taxon>
        <taxon>Methanobacteriota</taxon>
        <taxon>Stenosarchaea group</taxon>
        <taxon>Halobacteria</taxon>
        <taxon>Halobacteriales</taxon>
        <taxon>Halobacteriaceae</taxon>
    </lineage>
</organism>
<feature type="transmembrane region" description="Helical" evidence="1">
    <location>
        <begin position="12"/>
        <end position="34"/>
    </location>
</feature>